<keyword evidence="2" id="KW-1185">Reference proteome</keyword>
<reference evidence="1 2" key="1">
    <citation type="journal article" date="2012" name="J. Bacteriol.">
        <title>Genome Sequence of "Candidatus Nitrosoarchaeum limnia" BG20, a Low-Salinity Ammonia-Oxidizing Archaeon from the San Francisco Bay Estuary.</title>
        <authorList>
            <person name="Mosier A.C."/>
            <person name="Allen E.E."/>
            <person name="Kim M."/>
            <person name="Ferriera S."/>
            <person name="Francis C.A."/>
        </authorList>
    </citation>
    <scope>NUCLEOTIDE SEQUENCE [LARGE SCALE GENOMIC DNA]</scope>
    <source>
        <strain evidence="1 2">BG20</strain>
    </source>
</reference>
<name>S2E0G8_9ARCH</name>
<dbReference type="EMBL" id="AHJG01000246">
    <property type="protein sequence ID" value="EPA04855.1"/>
    <property type="molecule type" value="Genomic_DNA"/>
</dbReference>
<dbReference type="Proteomes" id="UP000014065">
    <property type="component" value="Unassembled WGS sequence"/>
</dbReference>
<evidence type="ECO:0000313" key="1">
    <source>
        <dbReference type="EMBL" id="EPA04855.1"/>
    </source>
</evidence>
<sequence>MKLKKLHKMGDVGNTILKYLENEKNHFGQNQIYFFSKFYSNFYFFLNYQNKNYFEVRSSNLHHVMASNQMKY</sequence>
<proteinExistence type="predicted"/>
<comment type="caution">
    <text evidence="1">The sequence shown here is derived from an EMBL/GenBank/DDBJ whole genome shotgun (WGS) entry which is preliminary data.</text>
</comment>
<organism evidence="1 2">
    <name type="scientific">Candidatus Nitrosarchaeum limnium BG20</name>
    <dbReference type="NCBI Taxonomy" id="859192"/>
    <lineage>
        <taxon>Archaea</taxon>
        <taxon>Nitrososphaerota</taxon>
        <taxon>Nitrososphaeria</taxon>
        <taxon>Nitrosopumilales</taxon>
        <taxon>Nitrosopumilaceae</taxon>
        <taxon>Nitrosarchaeum</taxon>
    </lineage>
</organism>
<accession>S2E0G8</accession>
<evidence type="ECO:0000313" key="2">
    <source>
        <dbReference type="Proteomes" id="UP000014065"/>
    </source>
</evidence>
<dbReference type="AlphaFoldDB" id="S2E0G8"/>
<protein>
    <submittedName>
        <fullName evidence="1">Uncharacterized protein</fullName>
    </submittedName>
</protein>
<gene>
    <name evidence="1" type="ORF">BG20_I0507</name>
</gene>